<evidence type="ECO:0000313" key="1">
    <source>
        <dbReference type="EMBL" id="TKY91387.1"/>
    </source>
</evidence>
<dbReference type="EMBL" id="QYBA01000204">
    <property type="protein sequence ID" value="TKY91387.1"/>
    <property type="molecule type" value="Genomic_DNA"/>
</dbReference>
<evidence type="ECO:0000313" key="2">
    <source>
        <dbReference type="Proteomes" id="UP000315423"/>
    </source>
</evidence>
<gene>
    <name evidence="1" type="ORF">C5S46_06080</name>
</gene>
<organism evidence="1 2">
    <name type="scientific">Candidatus Methanomarinus sp</name>
    <dbReference type="NCBI Taxonomy" id="3386244"/>
    <lineage>
        <taxon>Archaea</taxon>
        <taxon>Methanobacteriati</taxon>
        <taxon>Methanobacteriota</taxon>
        <taxon>Stenosarchaea group</taxon>
        <taxon>Methanomicrobia</taxon>
        <taxon>Methanosarcinales</taxon>
        <taxon>ANME-2 cluster</taxon>
        <taxon>Candidatus Methanocomedenaceae</taxon>
        <taxon>Candidatus Methanomarinus</taxon>
    </lineage>
</organism>
<dbReference type="Proteomes" id="UP000315423">
    <property type="component" value="Unassembled WGS sequence"/>
</dbReference>
<name>A0AC61SA61_9EURY</name>
<sequence length="608" mass="69718">MTISEEYIGISQGSVISPLLANIYLHQFDLEITKKGYHLIRYADDFIILEQTQEIIARALSDITTTLQTLKLNLNEKKTRLIHAENGFVFLGYYIDINGKGPSKKAIGAISRKLDEITRSGKRRSIDERITDLKQSIKSWTNYFHTCRGIDPKNEVMLIALIEMSLELGDDEYAVKLIGKRKDFDIDQSDIWYRLGHLAKILGQKEEALNAFSQALSISPDHFQAKDSLKQLELVDEDVYSSIERLKRLIHHCPDLPQPYRDLAFCYSELGEYGQAQESFQQASKLEMKEEPEEKHKEKPQDKPITPPSIEPEQLIFSDEDISLFCSLFRGRKESFACQWVDEIGRRGFSTISRPLNPDEIKRHFNGIDTLGLYLMNEEDRVYLSVIDVDINQKALLEYATNEEEITKLHQLTNNDTARIVSICDDLKIPVLIEDSGYKGRHLWFFFSTPIPAKLARIFLKFIIEKAGKASSGIHREIFPDRDKVKGEGFGPLIKLPLGIHKRTNRRCLFLDREGNPISNQMEVLSQIRQITQQTVEEILLTYGVTSRTASIKEEENESPLIDSLLSGCGVISYLVKKARDSHYLDNSERVTLLYTLGHLGQEEKTRR</sequence>
<comment type="caution">
    <text evidence="1">The sequence shown here is derived from an EMBL/GenBank/DDBJ whole genome shotgun (WGS) entry which is preliminary data.</text>
</comment>
<reference evidence="1" key="1">
    <citation type="submission" date="2018-09" db="EMBL/GenBank/DDBJ databases">
        <title>A genomic encyclopedia of anaerobic methanotrophic archaea.</title>
        <authorList>
            <person name="Skennerton C.T."/>
            <person name="Chadwick G.L."/>
            <person name="Laso-Perez R."/>
            <person name="Leu A.O."/>
            <person name="Speth D.R."/>
            <person name="Yu H."/>
            <person name="Morgan-Lang C."/>
            <person name="Hatzenpichler R."/>
            <person name="Goudeau D."/>
            <person name="Malmstrom R."/>
            <person name="Woyke T."/>
            <person name="Hallam S."/>
            <person name="Tyson G.W."/>
            <person name="Wegener G."/>
            <person name="Boetius A."/>
            <person name="Orphan V.J."/>
        </authorList>
    </citation>
    <scope>NUCLEOTIDE SEQUENCE</scope>
    <source>
        <strain evidence="1">CONS3730D10UFb2</strain>
    </source>
</reference>
<proteinExistence type="predicted"/>
<protein>
    <submittedName>
        <fullName evidence="1">Tetratricopeptide repeat protein</fullName>
    </submittedName>
</protein>
<accession>A0AC61SA61</accession>